<evidence type="ECO:0000313" key="2">
    <source>
        <dbReference type="Proteomes" id="UP000595897"/>
    </source>
</evidence>
<evidence type="ECO:0000313" key="1">
    <source>
        <dbReference type="EMBL" id="BCN30123.1"/>
    </source>
</evidence>
<name>A0A7R7IBX9_9FIRM</name>
<gene>
    <name evidence="1" type="ORF">bsdtb5_14180</name>
</gene>
<protein>
    <submittedName>
        <fullName evidence="1">Uncharacterized protein</fullName>
    </submittedName>
</protein>
<dbReference type="RefSeq" id="WP_271715369.1">
    <property type="nucleotide sequence ID" value="NZ_AP024169.1"/>
</dbReference>
<proteinExistence type="predicted"/>
<keyword evidence="2" id="KW-1185">Reference proteome</keyword>
<dbReference type="KEGG" id="ahb:bsdtb5_14180"/>
<sequence>MNKNMIICFIKEEFKVGGIRNEMFPMMTKFGVRDYSETVHSLGLNYITAIGRCIEEIAAVSECPVYPHKDNNVYSECVAEGLEAYGDKISEVRPDSIWFSKEDNRPILICEFERYEKNKRKDLKVKEKIENLLIAYHQLGGNIPIILFVYWSYAAENPGDIDEYISIFDNGFRKSNGIYIPGINGVKTAYLIYRCVATGSSENLRLNQWVEVG</sequence>
<accession>A0A7R7IBX9</accession>
<dbReference type="AlphaFoldDB" id="A0A7R7IBX9"/>
<dbReference type="Proteomes" id="UP000595897">
    <property type="component" value="Chromosome"/>
</dbReference>
<reference evidence="1 2" key="1">
    <citation type="submission" date="2020-11" db="EMBL/GenBank/DDBJ databases">
        <title>Draft genome sequencing of a Lachnospiraceae strain isolated from anoxic soil subjected to BSD treatment.</title>
        <authorList>
            <person name="Uek A."/>
            <person name="Tonouchi A."/>
        </authorList>
    </citation>
    <scope>NUCLEOTIDE SEQUENCE [LARGE SCALE GENOMIC DNA]</scope>
    <source>
        <strain evidence="1 2">TB5</strain>
    </source>
</reference>
<dbReference type="EMBL" id="AP024169">
    <property type="protein sequence ID" value="BCN30123.1"/>
    <property type="molecule type" value="Genomic_DNA"/>
</dbReference>
<organism evidence="1 2">
    <name type="scientific">Anaeromicropila herbilytica</name>
    <dbReference type="NCBI Taxonomy" id="2785025"/>
    <lineage>
        <taxon>Bacteria</taxon>
        <taxon>Bacillati</taxon>
        <taxon>Bacillota</taxon>
        <taxon>Clostridia</taxon>
        <taxon>Lachnospirales</taxon>
        <taxon>Lachnospiraceae</taxon>
        <taxon>Anaeromicropila</taxon>
    </lineage>
</organism>